<dbReference type="EMBL" id="JXTB01000930">
    <property type="protein sequence ID" value="PON31760.1"/>
    <property type="molecule type" value="Genomic_DNA"/>
</dbReference>
<dbReference type="Pfam" id="PF07734">
    <property type="entry name" value="FBA_1"/>
    <property type="match status" value="1"/>
</dbReference>
<evidence type="ECO:0000313" key="2">
    <source>
        <dbReference type="EMBL" id="PON31760.1"/>
    </source>
</evidence>
<gene>
    <name evidence="2" type="ORF">PanWU01x14_367050</name>
</gene>
<proteinExistence type="predicted"/>
<dbReference type="InterPro" id="IPR006527">
    <property type="entry name" value="F-box-assoc_dom_typ1"/>
</dbReference>
<name>A0A2P5A5G0_PARAD</name>
<feature type="non-terminal residue" evidence="2">
    <location>
        <position position="1"/>
    </location>
</feature>
<feature type="domain" description="F-box associated beta-propeller type 1" evidence="1">
    <location>
        <begin position="1"/>
        <end position="133"/>
    </location>
</feature>
<evidence type="ECO:0000313" key="3">
    <source>
        <dbReference type="Proteomes" id="UP000237105"/>
    </source>
</evidence>
<dbReference type="Proteomes" id="UP000237105">
    <property type="component" value="Unassembled WGS sequence"/>
</dbReference>
<sequence>KGVYYWLVKEEDNSLEETTHSFDMHDETFRSIVLPDKYYYETAEGLETWQAELTEWNESVALIYDPVAKWARTKPIEVWVMHGQPCESHKSTQCWTKLLSIDPLGGLYKIPITFWKSDELLMREGESELVLYNLLTKKVKSLHKKQFYP</sequence>
<protein>
    <submittedName>
        <fullName evidence="2">F-box associated domain</fullName>
    </submittedName>
</protein>
<comment type="caution">
    <text evidence="2">The sequence shown here is derived from an EMBL/GenBank/DDBJ whole genome shotgun (WGS) entry which is preliminary data.</text>
</comment>
<keyword evidence="3" id="KW-1185">Reference proteome</keyword>
<evidence type="ECO:0000259" key="1">
    <source>
        <dbReference type="Pfam" id="PF07734"/>
    </source>
</evidence>
<dbReference type="OrthoDB" id="1552454at2759"/>
<organism evidence="2 3">
    <name type="scientific">Parasponia andersonii</name>
    <name type="common">Sponia andersonii</name>
    <dbReference type="NCBI Taxonomy" id="3476"/>
    <lineage>
        <taxon>Eukaryota</taxon>
        <taxon>Viridiplantae</taxon>
        <taxon>Streptophyta</taxon>
        <taxon>Embryophyta</taxon>
        <taxon>Tracheophyta</taxon>
        <taxon>Spermatophyta</taxon>
        <taxon>Magnoliopsida</taxon>
        <taxon>eudicotyledons</taxon>
        <taxon>Gunneridae</taxon>
        <taxon>Pentapetalae</taxon>
        <taxon>rosids</taxon>
        <taxon>fabids</taxon>
        <taxon>Rosales</taxon>
        <taxon>Cannabaceae</taxon>
        <taxon>Parasponia</taxon>
    </lineage>
</organism>
<dbReference type="AlphaFoldDB" id="A0A2P5A5G0"/>
<accession>A0A2P5A5G0</accession>
<reference evidence="3" key="1">
    <citation type="submission" date="2016-06" db="EMBL/GenBank/DDBJ databases">
        <title>Parallel loss of symbiosis genes in relatives of nitrogen-fixing non-legume Parasponia.</title>
        <authorList>
            <person name="Van Velzen R."/>
            <person name="Holmer R."/>
            <person name="Bu F."/>
            <person name="Rutten L."/>
            <person name="Van Zeijl A."/>
            <person name="Liu W."/>
            <person name="Santuari L."/>
            <person name="Cao Q."/>
            <person name="Sharma T."/>
            <person name="Shen D."/>
            <person name="Roswanjaya Y."/>
            <person name="Wardhani T."/>
            <person name="Kalhor M.S."/>
            <person name="Jansen J."/>
            <person name="Van den Hoogen J."/>
            <person name="Gungor B."/>
            <person name="Hartog M."/>
            <person name="Hontelez J."/>
            <person name="Verver J."/>
            <person name="Yang W.-C."/>
            <person name="Schijlen E."/>
            <person name="Repin R."/>
            <person name="Schilthuizen M."/>
            <person name="Schranz E."/>
            <person name="Heidstra R."/>
            <person name="Miyata K."/>
            <person name="Fedorova E."/>
            <person name="Kohlen W."/>
            <person name="Bisseling T."/>
            <person name="Smit S."/>
            <person name="Geurts R."/>
        </authorList>
    </citation>
    <scope>NUCLEOTIDE SEQUENCE [LARGE SCALE GENOMIC DNA]</scope>
    <source>
        <strain evidence="3">cv. WU1-14</strain>
    </source>
</reference>